<keyword evidence="4" id="KW-1185">Reference proteome</keyword>
<evidence type="ECO:0000313" key="4">
    <source>
        <dbReference type="Proteomes" id="UP000548476"/>
    </source>
</evidence>
<dbReference type="EMBL" id="JACHGT010000026">
    <property type="protein sequence ID" value="MBB6039824.1"/>
    <property type="molecule type" value="Genomic_DNA"/>
</dbReference>
<evidence type="ECO:0000256" key="1">
    <source>
        <dbReference type="ARBA" id="ARBA00022603"/>
    </source>
</evidence>
<accession>A0A841FVL6</accession>
<dbReference type="PANTHER" id="PTHR12049">
    <property type="entry name" value="PROTEIN ARGININE METHYLTRANSFERASE NDUFAF7, MITOCHONDRIAL"/>
    <property type="match status" value="1"/>
</dbReference>
<keyword evidence="1 3" id="KW-0489">Methyltransferase</keyword>
<name>A0A841FVL6_9ACTN</name>
<protein>
    <submittedName>
        <fullName evidence="3">SAM-dependent MidA family methyltransferase</fullName>
    </submittedName>
</protein>
<dbReference type="Proteomes" id="UP000548476">
    <property type="component" value="Unassembled WGS sequence"/>
</dbReference>
<comment type="caution">
    <text evidence="3">The sequence shown here is derived from an EMBL/GenBank/DDBJ whole genome shotgun (WGS) entry which is preliminary data.</text>
</comment>
<dbReference type="InterPro" id="IPR038375">
    <property type="entry name" value="NDUFAF7_sf"/>
</dbReference>
<dbReference type="InterPro" id="IPR003788">
    <property type="entry name" value="NDUFAF7"/>
</dbReference>
<organism evidence="3 4">
    <name type="scientific">Phytomonospora endophytica</name>
    <dbReference type="NCBI Taxonomy" id="714109"/>
    <lineage>
        <taxon>Bacteria</taxon>
        <taxon>Bacillati</taxon>
        <taxon>Actinomycetota</taxon>
        <taxon>Actinomycetes</taxon>
        <taxon>Micromonosporales</taxon>
        <taxon>Micromonosporaceae</taxon>
        <taxon>Phytomonospora</taxon>
    </lineage>
</organism>
<evidence type="ECO:0000313" key="3">
    <source>
        <dbReference type="EMBL" id="MBB6039824.1"/>
    </source>
</evidence>
<dbReference type="AlphaFoldDB" id="A0A841FVL6"/>
<dbReference type="Gene3D" id="3.40.50.12710">
    <property type="match status" value="1"/>
</dbReference>
<dbReference type="RefSeq" id="WP_184792902.1">
    <property type="nucleotide sequence ID" value="NZ_BONT01000086.1"/>
</dbReference>
<proteinExistence type="predicted"/>
<dbReference type="SUPFAM" id="SSF53335">
    <property type="entry name" value="S-adenosyl-L-methionine-dependent methyltransferases"/>
    <property type="match status" value="1"/>
</dbReference>
<keyword evidence="2 3" id="KW-0808">Transferase</keyword>
<reference evidence="3 4" key="1">
    <citation type="submission" date="2020-08" db="EMBL/GenBank/DDBJ databases">
        <title>Genomic Encyclopedia of Type Strains, Phase IV (KMG-IV): sequencing the most valuable type-strain genomes for metagenomic binning, comparative biology and taxonomic classification.</title>
        <authorList>
            <person name="Goeker M."/>
        </authorList>
    </citation>
    <scope>NUCLEOTIDE SEQUENCE [LARGE SCALE GENOMIC DNA]</scope>
    <source>
        <strain evidence="3 4">YIM 65646</strain>
    </source>
</reference>
<dbReference type="GO" id="GO:0035243">
    <property type="term" value="F:protein-arginine omega-N symmetric methyltransferase activity"/>
    <property type="evidence" value="ECO:0007669"/>
    <property type="project" value="TreeGrafter"/>
</dbReference>
<dbReference type="GO" id="GO:0032259">
    <property type="term" value="P:methylation"/>
    <property type="evidence" value="ECO:0007669"/>
    <property type="project" value="UniProtKB-KW"/>
</dbReference>
<gene>
    <name evidence="3" type="ORF">HNR73_007723</name>
</gene>
<dbReference type="PANTHER" id="PTHR12049:SF7">
    <property type="entry name" value="PROTEIN ARGININE METHYLTRANSFERASE NDUFAF7, MITOCHONDRIAL"/>
    <property type="match status" value="1"/>
</dbReference>
<dbReference type="Pfam" id="PF02636">
    <property type="entry name" value="Methyltransf_28"/>
    <property type="match status" value="1"/>
</dbReference>
<evidence type="ECO:0000256" key="2">
    <source>
        <dbReference type="ARBA" id="ARBA00022679"/>
    </source>
</evidence>
<dbReference type="InterPro" id="IPR029063">
    <property type="entry name" value="SAM-dependent_MTases_sf"/>
</dbReference>
<sequence>MATTWRKAVQEALYGIDGFYRRNRPAEHFATSANRSGVFAEAVVRLLHRLDAALGHPDELMVVDVGAGSGELLSAVLEFSTGSVDKPVHNPVDKSFADRLRPVCVELRHRPAGLDPRIEWSDLPPSRVTGAILACEWLDNVPVDVAAVDEAGRVRQELVDPSTGETALGEPVDDAWLSTWWPLAEPGQRAEIGRPRDLAWAGLVSTVERGVALAVDYGHTRTHRPPFGTLTGFAAGRELPPVPDGSRDITAHVAMDAVAAAGVSAGARTTSLARQREALRELGFSAERPPLSLASQDPAGYLRALARTGEVAELTDPYGLGAHWWLLQRVSC</sequence>